<dbReference type="EMBL" id="FNBW01000008">
    <property type="protein sequence ID" value="SDF94657.1"/>
    <property type="molecule type" value="Genomic_DNA"/>
</dbReference>
<dbReference type="SUPFAM" id="SSF53448">
    <property type="entry name" value="Nucleotide-diphospho-sugar transferases"/>
    <property type="match status" value="1"/>
</dbReference>
<evidence type="ECO:0000259" key="8">
    <source>
        <dbReference type="Pfam" id="PF00535"/>
    </source>
</evidence>
<accession>A0A8G2BJB8</accession>
<evidence type="ECO:0000256" key="5">
    <source>
        <dbReference type="ARBA" id="ARBA00022985"/>
    </source>
</evidence>
<dbReference type="PANTHER" id="PTHR48090">
    <property type="entry name" value="UNDECAPRENYL-PHOSPHATE 4-DEOXY-4-FORMAMIDO-L-ARABINOSE TRANSFERASE-RELATED"/>
    <property type="match status" value="1"/>
</dbReference>
<evidence type="ECO:0000256" key="1">
    <source>
        <dbReference type="ARBA" id="ARBA00022475"/>
    </source>
</evidence>
<keyword evidence="6" id="KW-1133">Transmembrane helix</keyword>
<protein>
    <submittedName>
        <fullName evidence="9">Dolichol-phosphate mannosyltransferase</fullName>
    </submittedName>
</protein>
<dbReference type="InterPro" id="IPR029044">
    <property type="entry name" value="Nucleotide-diphossugar_trans"/>
</dbReference>
<comment type="caution">
    <text evidence="9">The sequence shown here is derived from an EMBL/GenBank/DDBJ whole genome shotgun (WGS) entry which is preliminary data.</text>
</comment>
<keyword evidence="2 9" id="KW-0328">Glycosyltransferase</keyword>
<dbReference type="GO" id="GO:0009103">
    <property type="term" value="P:lipopolysaccharide biosynthetic process"/>
    <property type="evidence" value="ECO:0007669"/>
    <property type="project" value="UniProtKB-KW"/>
</dbReference>
<dbReference type="InterPro" id="IPR001173">
    <property type="entry name" value="Glyco_trans_2-like"/>
</dbReference>
<dbReference type="GO" id="GO:0005886">
    <property type="term" value="C:plasma membrane"/>
    <property type="evidence" value="ECO:0007669"/>
    <property type="project" value="TreeGrafter"/>
</dbReference>
<dbReference type="CDD" id="cd04179">
    <property type="entry name" value="DPM_DPG-synthase_like"/>
    <property type="match status" value="1"/>
</dbReference>
<evidence type="ECO:0000313" key="9">
    <source>
        <dbReference type="EMBL" id="SDF94657.1"/>
    </source>
</evidence>
<proteinExistence type="predicted"/>
<keyword evidence="3 9" id="KW-0808">Transferase</keyword>
<evidence type="ECO:0000313" key="10">
    <source>
        <dbReference type="Proteomes" id="UP000198615"/>
    </source>
</evidence>
<evidence type="ECO:0000256" key="2">
    <source>
        <dbReference type="ARBA" id="ARBA00022676"/>
    </source>
</evidence>
<keyword evidence="10" id="KW-1185">Reference proteome</keyword>
<name>A0A8G2BJB8_9PROT</name>
<dbReference type="Pfam" id="PF00535">
    <property type="entry name" value="Glycos_transf_2"/>
    <property type="match status" value="1"/>
</dbReference>
<keyword evidence="1" id="KW-1003">Cell membrane</keyword>
<dbReference type="GO" id="GO:0099621">
    <property type="term" value="F:undecaprenyl-phosphate 4-deoxy-4-formamido-L-arabinose transferase activity"/>
    <property type="evidence" value="ECO:0007669"/>
    <property type="project" value="TreeGrafter"/>
</dbReference>
<dbReference type="Gene3D" id="3.90.550.10">
    <property type="entry name" value="Spore Coat Polysaccharide Biosynthesis Protein SpsA, Chain A"/>
    <property type="match status" value="1"/>
</dbReference>
<evidence type="ECO:0000256" key="4">
    <source>
        <dbReference type="ARBA" id="ARBA00022692"/>
    </source>
</evidence>
<gene>
    <name evidence="9" type="ORF">SAMN05660686_02852</name>
</gene>
<evidence type="ECO:0000256" key="6">
    <source>
        <dbReference type="ARBA" id="ARBA00022989"/>
    </source>
</evidence>
<dbReference type="RefSeq" id="WP_093151211.1">
    <property type="nucleotide sequence ID" value="NZ_FNBW01000008.1"/>
</dbReference>
<evidence type="ECO:0000256" key="3">
    <source>
        <dbReference type="ARBA" id="ARBA00022679"/>
    </source>
</evidence>
<reference evidence="9 10" key="1">
    <citation type="submission" date="2016-10" db="EMBL/GenBank/DDBJ databases">
        <authorList>
            <person name="Varghese N."/>
            <person name="Submissions S."/>
        </authorList>
    </citation>
    <scope>NUCLEOTIDE SEQUENCE [LARGE SCALE GENOMIC DNA]</scope>
    <source>
        <strain evidence="9 10">DSM 18839</strain>
    </source>
</reference>
<sequence>MSDTQPASSSLPALSVIVPVCDEAGAIAALLQEILDKVGAAYRVEVVVVDDGSRDGTDGIVADLAARDLRITLIRHKARSGKSAALRTGAMAATSLWMATIDGDGENDPADVVAMAAQIDATSVGRVGLVAGIRRRRTAGIRRLIASRIGNGVRRFLLRDDCPDTACGLKVLPRPLFLAFPYFDSLHRYMPALTRRYGFETVHVSVDDRPRMAGRSKYTNIGRALVGIVDLLGVVWLLRRTTVGANPVAKADRAP</sequence>
<keyword evidence="7" id="KW-0472">Membrane</keyword>
<dbReference type="PANTHER" id="PTHR48090:SF3">
    <property type="entry name" value="UNDECAPRENYL-PHOSPHATE 4-DEOXY-4-FORMAMIDO-L-ARABINOSE TRANSFERASE"/>
    <property type="match status" value="1"/>
</dbReference>
<organism evidence="9 10">
    <name type="scientific">Thalassobaculum litoreum DSM 18839</name>
    <dbReference type="NCBI Taxonomy" id="1123362"/>
    <lineage>
        <taxon>Bacteria</taxon>
        <taxon>Pseudomonadati</taxon>
        <taxon>Pseudomonadota</taxon>
        <taxon>Alphaproteobacteria</taxon>
        <taxon>Rhodospirillales</taxon>
        <taxon>Thalassobaculaceae</taxon>
        <taxon>Thalassobaculum</taxon>
    </lineage>
</organism>
<dbReference type="AlphaFoldDB" id="A0A8G2BJB8"/>
<keyword evidence="5" id="KW-0448">Lipopolysaccharide biosynthesis</keyword>
<evidence type="ECO:0000256" key="7">
    <source>
        <dbReference type="ARBA" id="ARBA00023136"/>
    </source>
</evidence>
<dbReference type="InterPro" id="IPR050256">
    <property type="entry name" value="Glycosyltransferase_2"/>
</dbReference>
<keyword evidence="4" id="KW-0812">Transmembrane</keyword>
<feature type="domain" description="Glycosyltransferase 2-like" evidence="8">
    <location>
        <begin position="15"/>
        <end position="175"/>
    </location>
</feature>
<dbReference type="Proteomes" id="UP000198615">
    <property type="component" value="Unassembled WGS sequence"/>
</dbReference>
<dbReference type="OrthoDB" id="9807795at2"/>